<reference evidence="2" key="1">
    <citation type="journal article" date="2011" name="Nature">
        <title>Genome sequence and analysis of the tuber crop potato.</title>
        <authorList>
            <consortium name="The Potato Genome Sequencing Consortium"/>
        </authorList>
    </citation>
    <scope>NUCLEOTIDE SEQUENCE [LARGE SCALE GENOMIC DNA]</scope>
    <source>
        <strain evidence="2">cv. DM1-3 516 R44</strain>
    </source>
</reference>
<dbReference type="Gramene" id="PGSC0003DMT400093447">
    <property type="protein sequence ID" value="PGSC0003DMT400093447"/>
    <property type="gene ID" value="PGSC0003DMG400043018"/>
</dbReference>
<reference evidence="1" key="2">
    <citation type="submission" date="2015-06" db="UniProtKB">
        <authorList>
            <consortium name="EnsemblPlants"/>
        </authorList>
    </citation>
    <scope>IDENTIFICATION</scope>
    <source>
        <strain evidence="1">DM1-3 516 R44</strain>
    </source>
</reference>
<dbReference type="PaxDb" id="4113-PGSC0003DMT400093447"/>
<dbReference type="InParanoid" id="M1DRZ4"/>
<dbReference type="AlphaFoldDB" id="M1DRZ4"/>
<evidence type="ECO:0000313" key="1">
    <source>
        <dbReference type="EnsemblPlants" id="PGSC0003DMT400093447"/>
    </source>
</evidence>
<organism evidence="1 2">
    <name type="scientific">Solanum tuberosum</name>
    <name type="common">Potato</name>
    <dbReference type="NCBI Taxonomy" id="4113"/>
    <lineage>
        <taxon>Eukaryota</taxon>
        <taxon>Viridiplantae</taxon>
        <taxon>Streptophyta</taxon>
        <taxon>Embryophyta</taxon>
        <taxon>Tracheophyta</taxon>
        <taxon>Spermatophyta</taxon>
        <taxon>Magnoliopsida</taxon>
        <taxon>eudicotyledons</taxon>
        <taxon>Gunneridae</taxon>
        <taxon>Pentapetalae</taxon>
        <taxon>asterids</taxon>
        <taxon>lamiids</taxon>
        <taxon>Solanales</taxon>
        <taxon>Solanaceae</taxon>
        <taxon>Solanoideae</taxon>
        <taxon>Solaneae</taxon>
        <taxon>Solanum</taxon>
    </lineage>
</organism>
<keyword evidence="2" id="KW-1185">Reference proteome</keyword>
<sequence length="117" mass="12942">MLLKKSYNSNKIELQEDTTNSKPLIVASTVSSGKLSTDDVAINTTVTTVAQMRELGQTNIVDEVGEMNHEQDKNVIGESLNPFGKLNWVCPMDHKNGAKTLEHSAGYLHYSASRRYS</sequence>
<accession>M1DRZ4</accession>
<name>M1DRZ4_SOLTU</name>
<proteinExistence type="predicted"/>
<dbReference type="HOGENOM" id="CLU_2089097_0_0_1"/>
<dbReference type="EnsemblPlants" id="PGSC0003DMT400093447">
    <property type="protein sequence ID" value="PGSC0003DMT400093447"/>
    <property type="gene ID" value="PGSC0003DMG400043018"/>
</dbReference>
<protein>
    <submittedName>
        <fullName evidence="1">Uncharacterized protein</fullName>
    </submittedName>
</protein>
<dbReference type="Proteomes" id="UP000011115">
    <property type="component" value="Unassembled WGS sequence"/>
</dbReference>
<evidence type="ECO:0000313" key="2">
    <source>
        <dbReference type="Proteomes" id="UP000011115"/>
    </source>
</evidence>